<sequence>MSVAESVLCLEILRNVMNLPVLPLLRSRKHSIGTYSILILSLTDFLITGYLLIQWACALLEDRQLNHLSLHFLAFQNQLYNSVLLLLPGLLLSEGLCSAWGSGPLLPLVNCLFTLSCWLVGASYGSRDFLWGVLQGELCPEWGEVRCHISSCLTAPYLPDTLLPSIALLLAATYICSCLGHPKLPHASRVPKIASWGLLWLAVVPFLYAVAPFWWLSGPLILGLDSLLPTSKPETAPRRAGEDAV</sequence>
<evidence type="ECO:0000256" key="1">
    <source>
        <dbReference type="SAM" id="Phobius"/>
    </source>
</evidence>
<dbReference type="AlphaFoldDB" id="A0A6P8P871"/>
<dbReference type="OrthoDB" id="9902019at2759"/>
<keyword evidence="2" id="KW-1185">Reference proteome</keyword>
<keyword evidence="1" id="KW-1133">Transmembrane helix</keyword>
<protein>
    <submittedName>
        <fullName evidence="3">Uncharacterized protein LOC117350088</fullName>
    </submittedName>
</protein>
<keyword evidence="1" id="KW-0472">Membrane</keyword>
<keyword evidence="1" id="KW-0812">Transmembrane</keyword>
<dbReference type="Proteomes" id="UP000515159">
    <property type="component" value="Chromosome 16"/>
</dbReference>
<reference evidence="3" key="1">
    <citation type="submission" date="2025-08" db="UniProtKB">
        <authorList>
            <consortium name="RefSeq"/>
        </authorList>
    </citation>
    <scope>IDENTIFICATION</scope>
</reference>
<gene>
    <name evidence="3" type="primary">LOC117350088</name>
</gene>
<proteinExistence type="predicted"/>
<feature type="transmembrane region" description="Helical" evidence="1">
    <location>
        <begin position="162"/>
        <end position="181"/>
    </location>
</feature>
<dbReference type="KEGG" id="gsh:117350088"/>
<feature type="transmembrane region" description="Helical" evidence="1">
    <location>
        <begin position="32"/>
        <end position="53"/>
    </location>
</feature>
<dbReference type="InParanoid" id="A0A6P8P871"/>
<dbReference type="GeneID" id="117350088"/>
<evidence type="ECO:0000313" key="3">
    <source>
        <dbReference type="RefSeq" id="XP_033779934.1"/>
    </source>
</evidence>
<accession>A0A6P8P871</accession>
<feature type="transmembrane region" description="Helical" evidence="1">
    <location>
        <begin position="73"/>
        <end position="93"/>
    </location>
</feature>
<dbReference type="RefSeq" id="XP_033779934.1">
    <property type="nucleotide sequence ID" value="XM_033924043.1"/>
</dbReference>
<evidence type="ECO:0000313" key="2">
    <source>
        <dbReference type="Proteomes" id="UP000515159"/>
    </source>
</evidence>
<name>A0A6P8P871_GEOSA</name>
<feature type="transmembrane region" description="Helical" evidence="1">
    <location>
        <begin position="105"/>
        <end position="124"/>
    </location>
</feature>
<organism evidence="2 3">
    <name type="scientific">Geotrypetes seraphini</name>
    <name type="common">Gaboon caecilian</name>
    <name type="synonym">Caecilia seraphini</name>
    <dbReference type="NCBI Taxonomy" id="260995"/>
    <lineage>
        <taxon>Eukaryota</taxon>
        <taxon>Metazoa</taxon>
        <taxon>Chordata</taxon>
        <taxon>Craniata</taxon>
        <taxon>Vertebrata</taxon>
        <taxon>Euteleostomi</taxon>
        <taxon>Amphibia</taxon>
        <taxon>Gymnophiona</taxon>
        <taxon>Geotrypetes</taxon>
    </lineage>
</organism>
<feature type="transmembrane region" description="Helical" evidence="1">
    <location>
        <begin position="193"/>
        <end position="215"/>
    </location>
</feature>